<dbReference type="InterPro" id="IPR016181">
    <property type="entry name" value="Acyl_CoA_acyltransferase"/>
</dbReference>
<accession>A0ABX2XMK5</accession>
<sequence>MDYPAKENNDLIGTVCLWNFDLENEIVEIGYEMLPEFQGRGIMSEAIKAVIIYVFEEMKAKIITAFPSSDNINSVNILQKLNFEFEDKKYNNTHENVNNIATYTLRNPKMI</sequence>
<organism evidence="2 3">
    <name type="scientific">Flavobacterium piscis</name>
    <dbReference type="NCBI Taxonomy" id="1114874"/>
    <lineage>
        <taxon>Bacteria</taxon>
        <taxon>Pseudomonadati</taxon>
        <taxon>Bacteroidota</taxon>
        <taxon>Flavobacteriia</taxon>
        <taxon>Flavobacteriales</taxon>
        <taxon>Flavobacteriaceae</taxon>
        <taxon>Flavobacterium</taxon>
    </lineage>
</organism>
<dbReference type="InterPro" id="IPR000182">
    <property type="entry name" value="GNAT_dom"/>
</dbReference>
<dbReference type="EMBL" id="LVEN01000027">
    <property type="protein sequence ID" value="OCB73490.1"/>
    <property type="molecule type" value="Genomic_DNA"/>
</dbReference>
<dbReference type="PROSITE" id="PS51186">
    <property type="entry name" value="GNAT"/>
    <property type="match status" value="1"/>
</dbReference>
<evidence type="ECO:0000313" key="3">
    <source>
        <dbReference type="Proteomes" id="UP000093343"/>
    </source>
</evidence>
<evidence type="ECO:0000313" key="2">
    <source>
        <dbReference type="EMBL" id="OCB73490.1"/>
    </source>
</evidence>
<dbReference type="Pfam" id="PF13302">
    <property type="entry name" value="Acetyltransf_3"/>
    <property type="match status" value="1"/>
</dbReference>
<proteinExistence type="predicted"/>
<protein>
    <recommendedName>
        <fullName evidence="1">N-acetyltransferase domain-containing protein</fullName>
    </recommendedName>
</protein>
<reference evidence="3" key="1">
    <citation type="submission" date="2016-03" db="EMBL/GenBank/DDBJ databases">
        <title>Draft genome sequence of Paenibacillus glacialis DSM 22343.</title>
        <authorList>
            <person name="Shin S.-K."/>
            <person name="Yi H."/>
        </authorList>
    </citation>
    <scope>NUCLEOTIDE SEQUENCE [LARGE SCALE GENOMIC DNA]</scope>
    <source>
        <strain evidence="3">CCUG 60099</strain>
    </source>
</reference>
<gene>
    <name evidence="2" type="ORF">FLP_12410</name>
</gene>
<dbReference type="PANTHER" id="PTHR43792">
    <property type="entry name" value="GNAT FAMILY, PUTATIVE (AFU_ORTHOLOGUE AFUA_3G00765)-RELATED-RELATED"/>
    <property type="match status" value="1"/>
</dbReference>
<evidence type="ECO:0000259" key="1">
    <source>
        <dbReference type="PROSITE" id="PS51186"/>
    </source>
</evidence>
<dbReference type="Gene3D" id="3.40.630.30">
    <property type="match status" value="1"/>
</dbReference>
<dbReference type="CDD" id="cd04301">
    <property type="entry name" value="NAT_SF"/>
    <property type="match status" value="1"/>
</dbReference>
<dbReference type="SUPFAM" id="SSF55729">
    <property type="entry name" value="Acyl-CoA N-acyltransferases (Nat)"/>
    <property type="match status" value="1"/>
</dbReference>
<feature type="domain" description="N-acetyltransferase" evidence="1">
    <location>
        <begin position="1"/>
        <end position="106"/>
    </location>
</feature>
<comment type="caution">
    <text evidence="2">The sequence shown here is derived from an EMBL/GenBank/DDBJ whole genome shotgun (WGS) entry which is preliminary data.</text>
</comment>
<keyword evidence="3" id="KW-1185">Reference proteome</keyword>
<dbReference type="Proteomes" id="UP000093343">
    <property type="component" value="Unassembled WGS sequence"/>
</dbReference>
<name>A0ABX2XMK5_9FLAO</name>
<dbReference type="InterPro" id="IPR051531">
    <property type="entry name" value="N-acetyltransferase"/>
</dbReference>